<evidence type="ECO:0000313" key="3">
    <source>
        <dbReference type="Proteomes" id="UP000624709"/>
    </source>
</evidence>
<accession>A0ABQ4BR49</accession>
<feature type="region of interest" description="Disordered" evidence="1">
    <location>
        <begin position="1"/>
        <end position="74"/>
    </location>
</feature>
<protein>
    <submittedName>
        <fullName evidence="2">Uncharacterized protein</fullName>
    </submittedName>
</protein>
<sequence length="74" mass="8077">MHAQPDRGPLPPRTRPNAYSYRPTNIKRGPLPPHHHQARTATAPPPSSPDRCRPATIECGPLPPTLTLQATLSD</sequence>
<dbReference type="Proteomes" id="UP000624709">
    <property type="component" value="Unassembled WGS sequence"/>
</dbReference>
<reference evidence="2 3" key="1">
    <citation type="submission" date="2021-01" db="EMBL/GenBank/DDBJ databases">
        <title>Whole genome shotgun sequence of Actinoplanes palleronii NBRC 14916.</title>
        <authorList>
            <person name="Komaki H."/>
            <person name="Tamura T."/>
        </authorList>
    </citation>
    <scope>NUCLEOTIDE SEQUENCE [LARGE SCALE GENOMIC DNA]</scope>
    <source>
        <strain evidence="2 3">NBRC 14916</strain>
    </source>
</reference>
<keyword evidence="3" id="KW-1185">Reference proteome</keyword>
<gene>
    <name evidence="2" type="ORF">Apa02nite_088990</name>
</gene>
<dbReference type="EMBL" id="BOMS01000157">
    <property type="protein sequence ID" value="GIE72791.1"/>
    <property type="molecule type" value="Genomic_DNA"/>
</dbReference>
<feature type="compositionally biased region" description="Low complexity" evidence="1">
    <location>
        <begin position="65"/>
        <end position="74"/>
    </location>
</feature>
<evidence type="ECO:0000313" key="2">
    <source>
        <dbReference type="EMBL" id="GIE72791.1"/>
    </source>
</evidence>
<organism evidence="2 3">
    <name type="scientific">Actinoplanes palleronii</name>
    <dbReference type="NCBI Taxonomy" id="113570"/>
    <lineage>
        <taxon>Bacteria</taxon>
        <taxon>Bacillati</taxon>
        <taxon>Actinomycetota</taxon>
        <taxon>Actinomycetes</taxon>
        <taxon>Micromonosporales</taxon>
        <taxon>Micromonosporaceae</taxon>
        <taxon>Actinoplanes</taxon>
    </lineage>
</organism>
<proteinExistence type="predicted"/>
<evidence type="ECO:0000256" key="1">
    <source>
        <dbReference type="SAM" id="MobiDB-lite"/>
    </source>
</evidence>
<comment type="caution">
    <text evidence="2">The sequence shown here is derived from an EMBL/GenBank/DDBJ whole genome shotgun (WGS) entry which is preliminary data.</text>
</comment>
<name>A0ABQ4BR49_9ACTN</name>